<dbReference type="KEGG" id="bvz:BRAD3257_1917"/>
<dbReference type="Proteomes" id="UP000246085">
    <property type="component" value="Chromosome BRAD3257"/>
</dbReference>
<proteinExistence type="predicted"/>
<dbReference type="AlphaFoldDB" id="A0A2U3PV46"/>
<name>A0A2U3PV46_9BRAD</name>
<evidence type="ECO:0000313" key="1">
    <source>
        <dbReference type="EMBL" id="SPP93025.1"/>
    </source>
</evidence>
<gene>
    <name evidence="1" type="ORF">BRAD3257_1917</name>
</gene>
<protein>
    <submittedName>
        <fullName evidence="1">Uncharacterized protein</fullName>
    </submittedName>
</protein>
<organism evidence="1 2">
    <name type="scientific">Bradyrhizobium vignae</name>
    <dbReference type="NCBI Taxonomy" id="1549949"/>
    <lineage>
        <taxon>Bacteria</taxon>
        <taxon>Pseudomonadati</taxon>
        <taxon>Pseudomonadota</taxon>
        <taxon>Alphaproteobacteria</taxon>
        <taxon>Hyphomicrobiales</taxon>
        <taxon>Nitrobacteraceae</taxon>
        <taxon>Bradyrhizobium</taxon>
    </lineage>
</organism>
<accession>A0A2U3PV46</accession>
<evidence type="ECO:0000313" key="2">
    <source>
        <dbReference type="Proteomes" id="UP000246085"/>
    </source>
</evidence>
<reference evidence="1 2" key="1">
    <citation type="submission" date="2018-03" db="EMBL/GenBank/DDBJ databases">
        <authorList>
            <person name="Gully D."/>
        </authorList>
    </citation>
    <scope>NUCLEOTIDE SEQUENCE [LARGE SCALE GENOMIC DNA]</scope>
    <source>
        <strain evidence="1">ORS3257</strain>
    </source>
</reference>
<dbReference type="RefSeq" id="WP_145986983.1">
    <property type="nucleotide sequence ID" value="NZ_LS398110.1"/>
</dbReference>
<dbReference type="EMBL" id="LS398110">
    <property type="protein sequence ID" value="SPP93025.1"/>
    <property type="molecule type" value="Genomic_DNA"/>
</dbReference>
<sequence>MTFVPDYKVHSIMPATWIGPNVFYVAADEERGVLLRLDGDVWRACSSVTQVFEGGIFVARKNIDLIEAGERALALGRGSVFLSQLEEERTSAKVRAAQRWKHLIERGASGQSPKGTESKGEWFLVELAGTLLPCGMPALELLDRFSASELEGIRDAMRIMGPDGWYWPVVTRTADDAASSPE</sequence>